<dbReference type="EMBL" id="CP001769">
    <property type="protein sequence ID" value="ADB40143.1"/>
    <property type="molecule type" value="Genomic_DNA"/>
</dbReference>
<protein>
    <submittedName>
        <fullName evidence="2">Uncharacterized protein</fullName>
    </submittedName>
</protein>
<gene>
    <name evidence="2" type="ordered locus">Slin_4156</name>
</gene>
<dbReference type="HOGENOM" id="CLU_2304252_0_0_10"/>
<evidence type="ECO:0000313" key="2">
    <source>
        <dbReference type="EMBL" id="ADB40143.1"/>
    </source>
</evidence>
<dbReference type="KEGG" id="sli:Slin_4156"/>
<feature type="compositionally biased region" description="Polar residues" evidence="1">
    <location>
        <begin position="1"/>
        <end position="14"/>
    </location>
</feature>
<accession>D2QJU7</accession>
<keyword evidence="3" id="KW-1185">Reference proteome</keyword>
<dbReference type="RefSeq" id="WP_012928653.1">
    <property type="nucleotide sequence ID" value="NC_013730.1"/>
</dbReference>
<evidence type="ECO:0000256" key="1">
    <source>
        <dbReference type="SAM" id="MobiDB-lite"/>
    </source>
</evidence>
<feature type="compositionally biased region" description="Basic and acidic residues" evidence="1">
    <location>
        <begin position="36"/>
        <end position="58"/>
    </location>
</feature>
<proteinExistence type="predicted"/>
<evidence type="ECO:0000313" key="3">
    <source>
        <dbReference type="Proteomes" id="UP000002028"/>
    </source>
</evidence>
<dbReference type="Proteomes" id="UP000002028">
    <property type="component" value="Chromosome"/>
</dbReference>
<reference evidence="2 3" key="1">
    <citation type="journal article" date="2010" name="Stand. Genomic Sci.">
        <title>Complete genome sequence of Spirosoma linguale type strain (1).</title>
        <authorList>
            <person name="Lail K."/>
            <person name="Sikorski J."/>
            <person name="Saunders E."/>
            <person name="Lapidus A."/>
            <person name="Glavina Del Rio T."/>
            <person name="Copeland A."/>
            <person name="Tice H."/>
            <person name="Cheng J.-F."/>
            <person name="Lucas S."/>
            <person name="Nolan M."/>
            <person name="Bruce D."/>
            <person name="Goodwin L."/>
            <person name="Pitluck S."/>
            <person name="Ivanova N."/>
            <person name="Mavromatis K."/>
            <person name="Ovchinnikova G."/>
            <person name="Pati A."/>
            <person name="Chen A."/>
            <person name="Palaniappan K."/>
            <person name="Land M."/>
            <person name="Hauser L."/>
            <person name="Chang Y.-J."/>
            <person name="Jeffries C.D."/>
            <person name="Chain P."/>
            <person name="Brettin T."/>
            <person name="Detter J.C."/>
            <person name="Schuetze A."/>
            <person name="Rohde M."/>
            <person name="Tindall B.J."/>
            <person name="Goeker M."/>
            <person name="Bristow J."/>
            <person name="Eisen J.A."/>
            <person name="Markowitz V."/>
            <person name="Hugenholtz P."/>
            <person name="Kyrpides N.C."/>
            <person name="Klenk H.-P."/>
            <person name="Chen F."/>
        </authorList>
    </citation>
    <scope>NUCLEOTIDE SEQUENCE [LARGE SCALE GENOMIC DNA]</scope>
    <source>
        <strain evidence="3">ATCC 33905 / DSM 74 / LMG 10896 / Claus 1</strain>
    </source>
</reference>
<sequence length="100" mass="10288">MNTQIRQYSNQVEDTSGPGPSASEHTIDVAGGINITREEGNEDAERLTSTKTDAKDEGGDQANARGGDSTILGADGLAGGLSGDGERTNEYDAAVMGLDD</sequence>
<dbReference type="AlphaFoldDB" id="D2QJU7"/>
<feature type="region of interest" description="Disordered" evidence="1">
    <location>
        <begin position="1"/>
        <end position="72"/>
    </location>
</feature>
<organism evidence="2 3">
    <name type="scientific">Spirosoma linguale (strain ATCC 33905 / DSM 74 / LMG 10896 / Claus 1)</name>
    <dbReference type="NCBI Taxonomy" id="504472"/>
    <lineage>
        <taxon>Bacteria</taxon>
        <taxon>Pseudomonadati</taxon>
        <taxon>Bacteroidota</taxon>
        <taxon>Cytophagia</taxon>
        <taxon>Cytophagales</taxon>
        <taxon>Cytophagaceae</taxon>
        <taxon>Spirosoma</taxon>
    </lineage>
</organism>
<name>D2QJU7_SPILD</name>